<gene>
    <name evidence="2" type="ORF">HHJ77_05030</name>
</gene>
<dbReference type="Pfam" id="PF10783">
    <property type="entry name" value="DUF2599"/>
    <property type="match status" value="1"/>
</dbReference>
<name>A0A7Y0YHP9_9ACTO</name>
<accession>A0A7Y0YHP9</accession>
<keyword evidence="1" id="KW-0732">Signal</keyword>
<evidence type="ECO:0000313" key="3">
    <source>
        <dbReference type="Proteomes" id="UP000575397"/>
    </source>
</evidence>
<proteinExistence type="predicted"/>
<feature type="chain" id="PRO_5030602475" evidence="1">
    <location>
        <begin position="29"/>
        <end position="202"/>
    </location>
</feature>
<sequence length="202" mass="22855">MYRKLNIAVLVSALVAAVAVSVPSVAFAKEQSPPTAQEQAFYRQTFGHEFSTEEHAKYLELFGSVPTSEEVAQYIQSSEEEQKQLNRVTGLRATGADTSMRSAWSSSLFSYGRWISRDAWSLSLMPNQTIIPEVSIRYSTEGWQQVYNRFHGDRHWLAYRGHGADESMQKQYHCHVGYGSIKTPWNLEPSKRPGVINSITCN</sequence>
<dbReference type="Proteomes" id="UP000575397">
    <property type="component" value="Unassembled WGS sequence"/>
</dbReference>
<dbReference type="InterPro" id="IPR019719">
    <property type="entry name" value="DUF2599"/>
</dbReference>
<dbReference type="EMBL" id="JABCUS010000009">
    <property type="protein sequence ID" value="NMX03300.1"/>
    <property type="molecule type" value="Genomic_DNA"/>
</dbReference>
<evidence type="ECO:0000313" key="2">
    <source>
        <dbReference type="EMBL" id="NMX03300.1"/>
    </source>
</evidence>
<comment type="caution">
    <text evidence="2">The sequence shown here is derived from an EMBL/GenBank/DDBJ whole genome shotgun (WGS) entry which is preliminary data.</text>
</comment>
<reference evidence="2 3" key="1">
    <citation type="submission" date="2020-04" db="EMBL/GenBank/DDBJ databases">
        <title>Antimicrobial susceptibility and clonality of vaginal-derived multi-drug resistant Mobiluncus isolates in China.</title>
        <authorList>
            <person name="Zhang X."/>
        </authorList>
    </citation>
    <scope>NUCLEOTIDE SEQUENCE [LARGE SCALE GENOMIC DNA]</scope>
    <source>
        <strain evidence="2 3">12</strain>
    </source>
</reference>
<feature type="signal peptide" evidence="1">
    <location>
        <begin position="1"/>
        <end position="28"/>
    </location>
</feature>
<dbReference type="RefSeq" id="WP_169762528.1">
    <property type="nucleotide sequence ID" value="NZ_JABCUQ010000005.1"/>
</dbReference>
<evidence type="ECO:0000256" key="1">
    <source>
        <dbReference type="SAM" id="SignalP"/>
    </source>
</evidence>
<protein>
    <submittedName>
        <fullName evidence="2">DUF2599 domain-containing protein</fullName>
    </submittedName>
</protein>
<dbReference type="AlphaFoldDB" id="A0A7Y0YHP9"/>
<organism evidence="2 3">
    <name type="scientific">Mobiluncus mulieris</name>
    <dbReference type="NCBI Taxonomy" id="2052"/>
    <lineage>
        <taxon>Bacteria</taxon>
        <taxon>Bacillati</taxon>
        <taxon>Actinomycetota</taxon>
        <taxon>Actinomycetes</taxon>
        <taxon>Actinomycetales</taxon>
        <taxon>Actinomycetaceae</taxon>
        <taxon>Mobiluncus</taxon>
    </lineage>
</organism>